<dbReference type="EMBL" id="BKCJ011040233">
    <property type="protein sequence ID" value="GFC72959.1"/>
    <property type="molecule type" value="Genomic_DNA"/>
</dbReference>
<feature type="non-terminal residue" evidence="1">
    <location>
        <position position="1"/>
    </location>
</feature>
<name>A0A699QWC5_TANCI</name>
<proteinExistence type="predicted"/>
<evidence type="ECO:0000313" key="1">
    <source>
        <dbReference type="EMBL" id="GFC72959.1"/>
    </source>
</evidence>
<protein>
    <submittedName>
        <fullName evidence="1">Uncharacterized protein</fullName>
    </submittedName>
</protein>
<comment type="caution">
    <text evidence="1">The sequence shown here is derived from an EMBL/GenBank/DDBJ whole genome shotgun (WGS) entry which is preliminary data.</text>
</comment>
<gene>
    <name evidence="1" type="ORF">Tci_844929</name>
</gene>
<reference evidence="1" key="1">
    <citation type="journal article" date="2019" name="Sci. Rep.">
        <title>Draft genome of Tanacetum cinerariifolium, the natural source of mosquito coil.</title>
        <authorList>
            <person name="Yamashiro T."/>
            <person name="Shiraishi A."/>
            <person name="Satake H."/>
            <person name="Nakayama K."/>
        </authorList>
    </citation>
    <scope>NUCLEOTIDE SEQUENCE</scope>
</reference>
<dbReference type="AlphaFoldDB" id="A0A699QWC5"/>
<accession>A0A699QWC5</accession>
<sequence>KDRDSFLEKSDTSLSLPKTRLLPIIRKRQIVAVPLLMLITLSPKSRVHVPNVLTTHPTLMLDSKFIPSDNSLPESEIFYFDIKEKNSNNTTIHVDISLLDLECFNFKPDLGELTSIVDSAIRENVPSATNVNLPPEEEHSPLFAYVVWIFLSFLTHLVVPPNLLSFRNEDTIFDPGIAN</sequence>
<organism evidence="1">
    <name type="scientific">Tanacetum cinerariifolium</name>
    <name type="common">Dalmatian daisy</name>
    <name type="synonym">Chrysanthemum cinerariifolium</name>
    <dbReference type="NCBI Taxonomy" id="118510"/>
    <lineage>
        <taxon>Eukaryota</taxon>
        <taxon>Viridiplantae</taxon>
        <taxon>Streptophyta</taxon>
        <taxon>Embryophyta</taxon>
        <taxon>Tracheophyta</taxon>
        <taxon>Spermatophyta</taxon>
        <taxon>Magnoliopsida</taxon>
        <taxon>eudicotyledons</taxon>
        <taxon>Gunneridae</taxon>
        <taxon>Pentapetalae</taxon>
        <taxon>asterids</taxon>
        <taxon>campanulids</taxon>
        <taxon>Asterales</taxon>
        <taxon>Asteraceae</taxon>
        <taxon>Asteroideae</taxon>
        <taxon>Anthemideae</taxon>
        <taxon>Anthemidinae</taxon>
        <taxon>Tanacetum</taxon>
    </lineage>
</organism>